<protein>
    <recommendedName>
        <fullName evidence="3">DUF4365 domain-containing protein</fullName>
    </recommendedName>
</protein>
<dbReference type="RefSeq" id="WP_169522919.1">
    <property type="nucleotide sequence ID" value="NZ_JAAMPT010000198.1"/>
</dbReference>
<sequence length="212" mass="24699">MSYIQLAPNIYDCSSCQKRCDGKSIGVYDFEKDVNFSEAIEEQVIRRINKSNAELFAFKTKKSGYPDIEIISKTSIDIPVCYIEIKVQSRTFMSVEKILPNSNLKPSETIALNLSDLERYFEIHEREKIDLYIVWCIKNRNCINNQNTDLYFYQNIKELEKIRFNDKNNSRKFRRASGIGDVVNGQHKGVLVNYHFSLNELIEGLPTIINTY</sequence>
<organism evidence="1 2">
    <name type="scientific">Flavobacterium solisilvae</name>
    <dbReference type="NCBI Taxonomy" id="1852019"/>
    <lineage>
        <taxon>Bacteria</taxon>
        <taxon>Pseudomonadati</taxon>
        <taxon>Bacteroidota</taxon>
        <taxon>Flavobacteriia</taxon>
        <taxon>Flavobacteriales</taxon>
        <taxon>Flavobacteriaceae</taxon>
        <taxon>Flavobacterium</taxon>
    </lineage>
</organism>
<evidence type="ECO:0000313" key="1">
    <source>
        <dbReference type="EMBL" id="NMH24321.1"/>
    </source>
</evidence>
<gene>
    <name evidence="1" type="ORF">G6042_03455</name>
</gene>
<keyword evidence="2" id="KW-1185">Reference proteome</keyword>
<dbReference type="EMBL" id="JAAMPT010000198">
    <property type="protein sequence ID" value="NMH24321.1"/>
    <property type="molecule type" value="Genomic_DNA"/>
</dbReference>
<evidence type="ECO:0008006" key="3">
    <source>
        <dbReference type="Google" id="ProtNLM"/>
    </source>
</evidence>
<dbReference type="Proteomes" id="UP000767947">
    <property type="component" value="Unassembled WGS sequence"/>
</dbReference>
<reference evidence="1 2" key="1">
    <citation type="submission" date="2020-02" db="EMBL/GenBank/DDBJ databases">
        <title>Flavobacterium sp. genome.</title>
        <authorList>
            <person name="Jung H.S."/>
            <person name="Baek J.H."/>
            <person name="Jeon C.O."/>
        </authorList>
    </citation>
    <scope>NUCLEOTIDE SEQUENCE [LARGE SCALE GENOMIC DNA]</scope>
    <source>
        <strain evidence="1 2">SE-s27</strain>
    </source>
</reference>
<proteinExistence type="predicted"/>
<comment type="caution">
    <text evidence="1">The sequence shown here is derived from an EMBL/GenBank/DDBJ whole genome shotgun (WGS) entry which is preliminary data.</text>
</comment>
<name>A0ABX1QQ03_9FLAO</name>
<accession>A0ABX1QQ03</accession>
<evidence type="ECO:0000313" key="2">
    <source>
        <dbReference type="Proteomes" id="UP000767947"/>
    </source>
</evidence>